<dbReference type="PANTHER" id="PTHR42715">
    <property type="entry name" value="BETA-GLUCOSIDASE"/>
    <property type="match status" value="1"/>
</dbReference>
<dbReference type="SMART" id="SM01217">
    <property type="entry name" value="Fn3_like"/>
    <property type="match status" value="1"/>
</dbReference>
<dbReference type="Gene3D" id="3.40.50.1700">
    <property type="entry name" value="Glycoside hydrolase family 3 C-terminal domain"/>
    <property type="match status" value="1"/>
</dbReference>
<comment type="similarity">
    <text evidence="1">Belongs to the glycosyl hydrolase 3 family.</text>
</comment>
<dbReference type="InterPro" id="IPR036881">
    <property type="entry name" value="Glyco_hydro_3_C_sf"/>
</dbReference>
<name>A0A0F9RMC2_9ZZZZ</name>
<evidence type="ECO:0000313" key="4">
    <source>
        <dbReference type="EMBL" id="KKN18423.1"/>
    </source>
</evidence>
<proteinExistence type="inferred from homology"/>
<dbReference type="PANTHER" id="PTHR42715:SF3">
    <property type="entry name" value="BETA-GLUCOSIDASE B-RELATED"/>
    <property type="match status" value="1"/>
</dbReference>
<feature type="domain" description="Fibronectin type III-like" evidence="3">
    <location>
        <begin position="595"/>
        <end position="665"/>
    </location>
</feature>
<gene>
    <name evidence="4" type="ORF">LCGC14_0955890</name>
</gene>
<dbReference type="Pfam" id="PF01915">
    <property type="entry name" value="Glyco_hydro_3_C"/>
    <property type="match status" value="1"/>
</dbReference>
<dbReference type="SUPFAM" id="SSF52279">
    <property type="entry name" value="Beta-D-glucan exohydrolase, C-terminal domain"/>
    <property type="match status" value="1"/>
</dbReference>
<dbReference type="InterPro" id="IPR013783">
    <property type="entry name" value="Ig-like_fold"/>
</dbReference>
<accession>A0A0F9RMC2</accession>
<sequence length="677" mass="76104">MNEIKKGMTDKEIVDYVNNVLEQMSLKEKVFQMSGNGLIAKVIKDRGFGKRAYDAAGSEKFKIPPFKFTDGPRGVIIPGSTCFPVSMARAASWDVDLEQRVGDVIGKEVRAHGGNLFGGICINLLRHPSWGRAQETYGEDAFLLGEFGAALTRGVQKHNVMATAKHYVANSIEESRFIVNVKLDERTLREVYLPQFKRCVEEGCATIMSAYNKVRGKYCGHNDYLLRDILKNEWNFQGFVHSDWMNGVKDTVAGVTGGLDVEMPRAKYFSFKKIKRALQEGKISEDMIDESAGRVMKTILKFVTREDPQIYNGDLIGCNEHHQIALETAEKSIVLLKNEKDILPLKKDQINKLAIYGKYAKIKNTGDRGSSNVSVKKVFTPLKGIQNYLGNSIDLIYNDGTDIAKVKSTAKEVDVAIIVVGLNYKDEGEYIKEFKTGGDREILSLHTEDIELIKAVATENQNCIVVLIGGSAITMEEWKDQVPAIIMAWYSGVEGGNALANIIFGDVNPSGKLPFTIPKDPKNLPFFDNSVDEIEYKYYHGYTLFEKEGYDPAFAFGYGLSYTTFKYENLRVELKDDKVIATLDLQNTGKVAGEEVVQLYIGFENSHIDRPVKLLRGFSRVFLEPNVLKNVKIVVPRKNLAWYNPKSKSWEIEQIEYTVYVGKSSKTEDLLTTQFTL</sequence>
<dbReference type="Gene3D" id="3.20.20.300">
    <property type="entry name" value="Glycoside hydrolase, family 3, N-terminal domain"/>
    <property type="match status" value="1"/>
</dbReference>
<protein>
    <recommendedName>
        <fullName evidence="3">Fibronectin type III-like domain-containing protein</fullName>
    </recommendedName>
</protein>
<reference evidence="4" key="1">
    <citation type="journal article" date="2015" name="Nature">
        <title>Complex archaea that bridge the gap between prokaryotes and eukaryotes.</title>
        <authorList>
            <person name="Spang A."/>
            <person name="Saw J.H."/>
            <person name="Jorgensen S.L."/>
            <person name="Zaremba-Niedzwiedzka K."/>
            <person name="Martijn J."/>
            <person name="Lind A.E."/>
            <person name="van Eijk R."/>
            <person name="Schleper C."/>
            <person name="Guy L."/>
            <person name="Ettema T.J."/>
        </authorList>
    </citation>
    <scope>NUCLEOTIDE SEQUENCE</scope>
</reference>
<dbReference type="InterPro" id="IPR001764">
    <property type="entry name" value="Glyco_hydro_3_N"/>
</dbReference>
<dbReference type="PRINTS" id="PR00133">
    <property type="entry name" value="GLHYDRLASE3"/>
</dbReference>
<dbReference type="GO" id="GO:0009251">
    <property type="term" value="P:glucan catabolic process"/>
    <property type="evidence" value="ECO:0007669"/>
    <property type="project" value="TreeGrafter"/>
</dbReference>
<dbReference type="AlphaFoldDB" id="A0A0F9RMC2"/>
<dbReference type="EMBL" id="LAZR01003428">
    <property type="protein sequence ID" value="KKN18423.1"/>
    <property type="molecule type" value="Genomic_DNA"/>
</dbReference>
<dbReference type="InterPro" id="IPR050288">
    <property type="entry name" value="Cellulose_deg_GH3"/>
</dbReference>
<dbReference type="Gene3D" id="2.60.40.10">
    <property type="entry name" value="Immunoglobulins"/>
    <property type="match status" value="1"/>
</dbReference>
<dbReference type="InterPro" id="IPR017853">
    <property type="entry name" value="GH"/>
</dbReference>
<dbReference type="SUPFAM" id="SSF51445">
    <property type="entry name" value="(Trans)glycosidases"/>
    <property type="match status" value="1"/>
</dbReference>
<evidence type="ECO:0000256" key="1">
    <source>
        <dbReference type="ARBA" id="ARBA00005336"/>
    </source>
</evidence>
<keyword evidence="2" id="KW-0378">Hydrolase</keyword>
<dbReference type="GO" id="GO:0008422">
    <property type="term" value="F:beta-glucosidase activity"/>
    <property type="evidence" value="ECO:0007669"/>
    <property type="project" value="TreeGrafter"/>
</dbReference>
<dbReference type="InterPro" id="IPR002772">
    <property type="entry name" value="Glyco_hydro_3_C"/>
</dbReference>
<evidence type="ECO:0000256" key="2">
    <source>
        <dbReference type="ARBA" id="ARBA00022801"/>
    </source>
</evidence>
<dbReference type="Pfam" id="PF14310">
    <property type="entry name" value="Fn3-like"/>
    <property type="match status" value="1"/>
</dbReference>
<evidence type="ECO:0000259" key="3">
    <source>
        <dbReference type="SMART" id="SM01217"/>
    </source>
</evidence>
<comment type="caution">
    <text evidence="4">The sequence shown here is derived from an EMBL/GenBank/DDBJ whole genome shotgun (WGS) entry which is preliminary data.</text>
</comment>
<dbReference type="InterPro" id="IPR026891">
    <property type="entry name" value="Fn3-like"/>
</dbReference>
<dbReference type="InterPro" id="IPR036962">
    <property type="entry name" value="Glyco_hydro_3_N_sf"/>
</dbReference>
<dbReference type="FunFam" id="2.60.40.10:FF:000495">
    <property type="entry name" value="Periplasmic beta-glucosidase"/>
    <property type="match status" value="1"/>
</dbReference>
<organism evidence="4">
    <name type="scientific">marine sediment metagenome</name>
    <dbReference type="NCBI Taxonomy" id="412755"/>
    <lineage>
        <taxon>unclassified sequences</taxon>
        <taxon>metagenomes</taxon>
        <taxon>ecological metagenomes</taxon>
    </lineage>
</organism>
<dbReference type="Pfam" id="PF00933">
    <property type="entry name" value="Glyco_hydro_3"/>
    <property type="match status" value="1"/>
</dbReference>